<protein>
    <submittedName>
        <fullName evidence="2">Uncharacterized protein</fullName>
    </submittedName>
</protein>
<reference evidence="2" key="1">
    <citation type="submission" date="2018-07" db="EMBL/GenBank/DDBJ databases">
        <authorList>
            <consortium name="PulseNet: The National Subtyping Network for Foodborne Disease Surveillance"/>
            <person name="Tarr C.L."/>
            <person name="Trees E."/>
            <person name="Katz L.S."/>
            <person name="Carleton-Romer H.A."/>
            <person name="Stroika S."/>
            <person name="Kucerova Z."/>
            <person name="Roache K.F."/>
            <person name="Sabol A.L."/>
            <person name="Besser J."/>
            <person name="Gerner-Smidt P."/>
        </authorList>
    </citation>
    <scope>NUCLEOTIDE SEQUENCE</scope>
    <source>
        <strain evidence="2">2015K-0757</strain>
    </source>
</reference>
<dbReference type="PANTHER" id="PTHR34403">
    <property type="entry name" value="TOL-PAL SYSTEM PROTEIN TOLA"/>
    <property type="match status" value="1"/>
</dbReference>
<evidence type="ECO:0000313" key="2">
    <source>
        <dbReference type="EMBL" id="EBP8539855.1"/>
    </source>
</evidence>
<feature type="compositionally biased region" description="Basic and acidic residues" evidence="1">
    <location>
        <begin position="313"/>
        <end position="326"/>
    </location>
</feature>
<organism evidence="2">
    <name type="scientific">Salmonella enterica</name>
    <name type="common">Salmonella choleraesuis</name>
    <dbReference type="NCBI Taxonomy" id="28901"/>
    <lineage>
        <taxon>Bacteria</taxon>
        <taxon>Pseudomonadati</taxon>
        <taxon>Pseudomonadota</taxon>
        <taxon>Gammaproteobacteria</taxon>
        <taxon>Enterobacterales</taxon>
        <taxon>Enterobacteriaceae</taxon>
        <taxon>Salmonella</taxon>
    </lineage>
</organism>
<dbReference type="AlphaFoldDB" id="A0A5U4D4G8"/>
<gene>
    <name evidence="2" type="ORF">AMM99_25315</name>
</gene>
<feature type="non-terminal residue" evidence="2">
    <location>
        <position position="484"/>
    </location>
</feature>
<accession>A0A5U4D4G8</accession>
<dbReference type="InterPro" id="IPR050972">
    <property type="entry name" value="SDr-like"/>
</dbReference>
<proteinExistence type="predicted"/>
<name>A0A5U4D4G8_SALER</name>
<feature type="region of interest" description="Disordered" evidence="1">
    <location>
        <begin position="313"/>
        <end position="332"/>
    </location>
</feature>
<dbReference type="PANTHER" id="PTHR34403:SF16">
    <property type="entry name" value="GLYCINE, ALANINE AND ASPARAGINE-RICH PROTEIN-LIKE"/>
    <property type="match status" value="1"/>
</dbReference>
<dbReference type="EMBL" id="AAGMUQ010000032">
    <property type="protein sequence ID" value="EBP8539855.1"/>
    <property type="molecule type" value="Genomic_DNA"/>
</dbReference>
<sequence length="484" mass="51770">MTVTAAPAGIPVSPVSLVPVVSYPGQLPGISAAQHVAAQIIKPTGLSGSARTSELFNAVKAQDATLVIAAKSIPSDVYQLDKQVNDLLGSVVNDSQYYSLEGEKRQLRENNSLLLKSLSEMSRQENIVQEKNNYVIQKQNEFRKFFGFPDIARAERENKLDMAEWSFYFINGRASGRNKYWNELLVIPKAELYQTQQQLMTAYSNVIVLRAAVADGINYLLAGKTAIDDRIADAARAKAEADARAAAEAAARAKEEADARAAAEAAARAKAEADARAAAEAAARAKAEADARAAAEAAARAKAEADALAAAKAKSEAEARERERQNIESLPPELNFTPVPVYTNEMVEKAEAAMSQPGVMALPLIPRMMNLSVAGSGVVPVTPEANFLTGNTLVRAAGMLADWVVSAEAMTASVLVAVFWSPEAGKGSDRVKGRDLEALFATQPVLLNSGMSFESIRPGMDSIELPVRASLVEENGQLALRLLK</sequence>
<evidence type="ECO:0000256" key="1">
    <source>
        <dbReference type="SAM" id="MobiDB-lite"/>
    </source>
</evidence>
<comment type="caution">
    <text evidence="2">The sequence shown here is derived from an EMBL/GenBank/DDBJ whole genome shotgun (WGS) entry which is preliminary data.</text>
</comment>